<accession>A0A0C1L7W5</accession>
<dbReference type="PRINTS" id="PR00032">
    <property type="entry name" value="HTHARAC"/>
</dbReference>
<dbReference type="InterPro" id="IPR020449">
    <property type="entry name" value="Tscrpt_reg_AraC-type_HTH"/>
</dbReference>
<dbReference type="GO" id="GO:0003700">
    <property type="term" value="F:DNA-binding transcription factor activity"/>
    <property type="evidence" value="ECO:0007669"/>
    <property type="project" value="InterPro"/>
</dbReference>
<sequence>MDRIPVRRISPALKEPAFTGGFNIRDLGILLHEQDLVQELHRHDFYYVLALANGKGKHEIDFTAYPVGNCSVYFLRPGQVHHLTLKKGSKGIMMGFDNTFYSPQGKSAIQGLRKVSSKNYCKSGVHSFNKLYAALTSILEEFNAKQERYYESIRAYMEIFFIELARQSRQPGSPLNGNNSYTQERLEELLELLDTHLKAEKQVAQYAGRMHLTPYQLNAITKSTLGKTCSDLINERIILEAKRLLLATSEQVNQVADHLGYEDVSYFIRFFKKHTGFTPETFRNSV</sequence>
<evidence type="ECO:0000256" key="1">
    <source>
        <dbReference type="ARBA" id="ARBA00023015"/>
    </source>
</evidence>
<dbReference type="InterPro" id="IPR037923">
    <property type="entry name" value="HTH-like"/>
</dbReference>
<dbReference type="PROSITE" id="PS01124">
    <property type="entry name" value="HTH_ARAC_FAMILY_2"/>
    <property type="match status" value="1"/>
</dbReference>
<dbReference type="SUPFAM" id="SSF46689">
    <property type="entry name" value="Homeodomain-like"/>
    <property type="match status" value="1"/>
</dbReference>
<dbReference type="SMART" id="SM00342">
    <property type="entry name" value="HTH_ARAC"/>
    <property type="match status" value="1"/>
</dbReference>
<dbReference type="AlphaFoldDB" id="A0A0C1L7W5"/>
<protein>
    <submittedName>
        <fullName evidence="5">AraC family transcriptional regulator</fullName>
    </submittedName>
</protein>
<dbReference type="InterPro" id="IPR009057">
    <property type="entry name" value="Homeodomain-like_sf"/>
</dbReference>
<evidence type="ECO:0000313" key="6">
    <source>
        <dbReference type="Proteomes" id="UP000031408"/>
    </source>
</evidence>
<organism evidence="5 6">
    <name type="scientific">Flavihumibacter solisilvae</name>
    <dbReference type="NCBI Taxonomy" id="1349421"/>
    <lineage>
        <taxon>Bacteria</taxon>
        <taxon>Pseudomonadati</taxon>
        <taxon>Bacteroidota</taxon>
        <taxon>Chitinophagia</taxon>
        <taxon>Chitinophagales</taxon>
        <taxon>Chitinophagaceae</taxon>
        <taxon>Flavihumibacter</taxon>
    </lineage>
</organism>
<dbReference type="PANTHER" id="PTHR43280">
    <property type="entry name" value="ARAC-FAMILY TRANSCRIPTIONAL REGULATOR"/>
    <property type="match status" value="1"/>
</dbReference>
<keyword evidence="6" id="KW-1185">Reference proteome</keyword>
<dbReference type="Gene3D" id="1.10.10.60">
    <property type="entry name" value="Homeodomain-like"/>
    <property type="match status" value="1"/>
</dbReference>
<dbReference type="OrthoDB" id="1096411at2"/>
<keyword evidence="2" id="KW-0238">DNA-binding</keyword>
<dbReference type="GO" id="GO:0043565">
    <property type="term" value="F:sequence-specific DNA binding"/>
    <property type="evidence" value="ECO:0007669"/>
    <property type="project" value="InterPro"/>
</dbReference>
<dbReference type="STRING" id="1349421.OI18_00270"/>
<gene>
    <name evidence="5" type="ORF">OI18_00270</name>
</gene>
<dbReference type="Pfam" id="PF02311">
    <property type="entry name" value="AraC_binding"/>
    <property type="match status" value="1"/>
</dbReference>
<evidence type="ECO:0000256" key="2">
    <source>
        <dbReference type="ARBA" id="ARBA00023125"/>
    </source>
</evidence>
<dbReference type="Pfam" id="PF12833">
    <property type="entry name" value="HTH_18"/>
    <property type="match status" value="1"/>
</dbReference>
<dbReference type="EMBL" id="JSVC01000001">
    <property type="protein sequence ID" value="KIC96242.1"/>
    <property type="molecule type" value="Genomic_DNA"/>
</dbReference>
<dbReference type="RefSeq" id="WP_039136004.1">
    <property type="nucleotide sequence ID" value="NZ_JSVC01000001.1"/>
</dbReference>
<evidence type="ECO:0000256" key="3">
    <source>
        <dbReference type="ARBA" id="ARBA00023163"/>
    </source>
</evidence>
<proteinExistence type="predicted"/>
<evidence type="ECO:0000313" key="5">
    <source>
        <dbReference type="EMBL" id="KIC96242.1"/>
    </source>
</evidence>
<dbReference type="SUPFAM" id="SSF51215">
    <property type="entry name" value="Regulatory protein AraC"/>
    <property type="match status" value="1"/>
</dbReference>
<keyword evidence="1" id="KW-0805">Transcription regulation</keyword>
<evidence type="ECO:0000259" key="4">
    <source>
        <dbReference type="PROSITE" id="PS01124"/>
    </source>
</evidence>
<keyword evidence="3" id="KW-0804">Transcription</keyword>
<dbReference type="InterPro" id="IPR018060">
    <property type="entry name" value="HTH_AraC"/>
</dbReference>
<reference evidence="5 6" key="1">
    <citation type="submission" date="2014-11" db="EMBL/GenBank/DDBJ databases">
        <title>Genome sequence of Flavihumibacter solisilvae 3-3.</title>
        <authorList>
            <person name="Zhou G."/>
            <person name="Li M."/>
            <person name="Wang G."/>
        </authorList>
    </citation>
    <scope>NUCLEOTIDE SEQUENCE [LARGE SCALE GENOMIC DNA]</scope>
    <source>
        <strain evidence="5 6">3-3</strain>
    </source>
</reference>
<dbReference type="PANTHER" id="PTHR43280:SF32">
    <property type="entry name" value="TRANSCRIPTIONAL REGULATORY PROTEIN"/>
    <property type="match status" value="1"/>
</dbReference>
<name>A0A0C1L7W5_9BACT</name>
<dbReference type="InterPro" id="IPR003313">
    <property type="entry name" value="AraC-bd"/>
</dbReference>
<comment type="caution">
    <text evidence="5">The sequence shown here is derived from an EMBL/GenBank/DDBJ whole genome shotgun (WGS) entry which is preliminary data.</text>
</comment>
<dbReference type="Proteomes" id="UP000031408">
    <property type="component" value="Unassembled WGS sequence"/>
</dbReference>
<feature type="domain" description="HTH araC/xylS-type" evidence="4">
    <location>
        <begin position="187"/>
        <end position="285"/>
    </location>
</feature>